<comment type="caution">
    <text evidence="4">The sequence shown here is derived from an EMBL/GenBank/DDBJ whole genome shotgun (WGS) entry which is preliminary data.</text>
</comment>
<reference evidence="4 5" key="1">
    <citation type="journal article" date="2017" name="Environ. Microbiol.">
        <title>Decay of the glycolytic pathway and adaptation to intranuclear parasitism within Enterocytozoonidae microsporidia.</title>
        <authorList>
            <person name="Wiredu Boakye D."/>
            <person name="Jaroenlak P."/>
            <person name="Prachumwat A."/>
            <person name="Williams T.A."/>
            <person name="Bateman K.S."/>
            <person name="Itsathitphaisarn O."/>
            <person name="Sritunyalucksana K."/>
            <person name="Paszkiewicz K.H."/>
            <person name="Moore K.A."/>
            <person name="Stentiford G.D."/>
            <person name="Williams B.A."/>
        </authorList>
    </citation>
    <scope>NUCLEOTIDE SEQUENCE [LARGE SCALE GENOMIC DNA]</scope>
    <source>
        <strain evidence="5">canceri</strain>
    </source>
</reference>
<sequence>MNIKKKNNEVNQLIFKSNFIQKGTIEEHIKYKKGVSVIKLLEETNLNELSNLEKFRFLYLKNLCLNDPMPFDVTNETGPFEKILMYASFYGFEECQIIFERELHLTYEINFIGTSAKNSVGVESLITVVDINTKNEKIEYIDDDYTSVDYKVSKFDEPTLLYLYIYGLKIAHYEENEEKRKTRIHAICKMGFFQNNDMFNHAFEYLYLKYCKKKFSSNDKLSLITNNIEYPYSLMYPIILQCDFDYYNAQYKISLFRHSEAYDILKEYPFRSERIQCLLMMGDINRSRDEICSYIEFIGKPTSIIHKRKLSNLYIKLGHINQDTNMYDQAYEILNDYPSLKAKALYYYSHKEFKLAIDTFKRALKIAPYNLEMRIYLGCALIELEMYGEALEIFKLLKSEEPTHTGISKNLSLCYLMIDDVKSSLQSIKDVAQADIANMKYFLMLAIKNRLKDEIEWALKRIYYDSSVEDMILFVIQENLIKKENLKEILLANPHVSIDSIDHLMQNYQNKI</sequence>
<feature type="repeat" description="TPR" evidence="3">
    <location>
        <begin position="337"/>
        <end position="370"/>
    </location>
</feature>
<dbReference type="PANTHER" id="PTHR16193:SF0">
    <property type="entry name" value="TETRATRICOPEPTIDE REPEAT PROTEIN 27"/>
    <property type="match status" value="1"/>
</dbReference>
<gene>
    <name evidence="4" type="primary">TTC27</name>
    <name evidence="4" type="ORF">A0H76_1970</name>
</gene>
<evidence type="ECO:0000313" key="5">
    <source>
        <dbReference type="Proteomes" id="UP000192501"/>
    </source>
</evidence>
<evidence type="ECO:0000256" key="1">
    <source>
        <dbReference type="ARBA" id="ARBA00022737"/>
    </source>
</evidence>
<proteinExistence type="predicted"/>
<evidence type="ECO:0000256" key="2">
    <source>
        <dbReference type="ARBA" id="ARBA00022803"/>
    </source>
</evidence>
<dbReference type="PANTHER" id="PTHR16193">
    <property type="entry name" value="TETRATRICOPEPTIDE REPEAT PROTEIN 27"/>
    <property type="match status" value="1"/>
</dbReference>
<keyword evidence="2 3" id="KW-0802">TPR repeat</keyword>
<dbReference type="InterPro" id="IPR011990">
    <property type="entry name" value="TPR-like_helical_dom_sf"/>
</dbReference>
<dbReference type="VEuPathDB" id="MicrosporidiaDB:HERIO_1852"/>
<dbReference type="Proteomes" id="UP000192501">
    <property type="component" value="Unassembled WGS sequence"/>
</dbReference>
<keyword evidence="1" id="KW-0677">Repeat</keyword>
<dbReference type="PROSITE" id="PS50005">
    <property type="entry name" value="TPR"/>
    <property type="match status" value="1"/>
</dbReference>
<dbReference type="Gene3D" id="1.25.40.10">
    <property type="entry name" value="Tetratricopeptide repeat domain"/>
    <property type="match status" value="1"/>
</dbReference>
<dbReference type="SMART" id="SM00028">
    <property type="entry name" value="TPR"/>
    <property type="match status" value="2"/>
</dbReference>
<accession>A0A1X0QKC3</accession>
<dbReference type="EMBL" id="LTAI01000050">
    <property type="protein sequence ID" value="ORE00208.1"/>
    <property type="molecule type" value="Genomic_DNA"/>
</dbReference>
<dbReference type="AlphaFoldDB" id="A0A1X0QKC3"/>
<evidence type="ECO:0000256" key="3">
    <source>
        <dbReference type="PROSITE-ProRule" id="PRU00339"/>
    </source>
</evidence>
<name>A0A1X0QKC3_9MICR</name>
<dbReference type="VEuPathDB" id="MicrosporidiaDB:A0H76_1970"/>
<protein>
    <submittedName>
        <fullName evidence="4">TTC27</fullName>
    </submittedName>
</protein>
<dbReference type="InterPro" id="IPR044244">
    <property type="entry name" value="TTC27/Emw1"/>
</dbReference>
<organism evidence="4 5">
    <name type="scientific">Hepatospora eriocheir</name>
    <dbReference type="NCBI Taxonomy" id="1081669"/>
    <lineage>
        <taxon>Eukaryota</taxon>
        <taxon>Fungi</taxon>
        <taxon>Fungi incertae sedis</taxon>
        <taxon>Microsporidia</taxon>
        <taxon>Hepatosporidae</taxon>
        <taxon>Hepatospora</taxon>
    </lineage>
</organism>
<dbReference type="SUPFAM" id="SSF48452">
    <property type="entry name" value="TPR-like"/>
    <property type="match status" value="1"/>
</dbReference>
<dbReference type="InterPro" id="IPR019734">
    <property type="entry name" value="TPR_rpt"/>
</dbReference>
<evidence type="ECO:0000313" key="4">
    <source>
        <dbReference type="EMBL" id="ORE00208.1"/>
    </source>
</evidence>